<feature type="transmembrane region" description="Helical" evidence="1">
    <location>
        <begin position="35"/>
        <end position="55"/>
    </location>
</feature>
<name>A0A3E1NPP5_9BACT</name>
<keyword evidence="1" id="KW-0472">Membrane</keyword>
<dbReference type="Pfam" id="PF07099">
    <property type="entry name" value="DUF1361"/>
    <property type="match status" value="1"/>
</dbReference>
<accession>A0A3E1NPP5</accession>
<evidence type="ECO:0000313" key="2">
    <source>
        <dbReference type="EMBL" id="RFM29901.1"/>
    </source>
</evidence>
<sequence length="212" mass="24400">MARLNLTEKLVLAHVAFTLLLIVLRLHYNTSPAYFFYAWNLVLAIVPVVLAKLLARQARWGWKSAALCGLWLLFYPNTAYLVTDILHFSNRPPVPLWYDLLIVLSAAWNGLLLFMLSLLPVETWLLLHTQLRRFPVLGATGLHVACAYGIYLGRFLRFNSWDVVSDPQHLAHTLFQHVFDPLHNMQAWGFTFLFGLFLALSFYTIKKLPGFQ</sequence>
<feature type="transmembrane region" description="Helical" evidence="1">
    <location>
        <begin position="100"/>
        <end position="127"/>
    </location>
</feature>
<dbReference type="EMBL" id="QTJU01000001">
    <property type="protein sequence ID" value="RFM29901.1"/>
    <property type="molecule type" value="Genomic_DNA"/>
</dbReference>
<comment type="caution">
    <text evidence="2">The sequence shown here is derived from an EMBL/GenBank/DDBJ whole genome shotgun (WGS) entry which is preliminary data.</text>
</comment>
<gene>
    <name evidence="2" type="ORF">DXN05_02700</name>
</gene>
<keyword evidence="1" id="KW-1133">Transmembrane helix</keyword>
<proteinExistence type="predicted"/>
<keyword evidence="3" id="KW-1185">Reference proteome</keyword>
<dbReference type="AlphaFoldDB" id="A0A3E1NPP5"/>
<feature type="transmembrane region" description="Helical" evidence="1">
    <location>
        <begin position="187"/>
        <end position="205"/>
    </location>
</feature>
<protein>
    <submittedName>
        <fullName evidence="2">DUF1361 domain-containing protein</fullName>
    </submittedName>
</protein>
<organism evidence="2 3">
    <name type="scientific">Deminuibacter soli</name>
    <dbReference type="NCBI Taxonomy" id="2291815"/>
    <lineage>
        <taxon>Bacteria</taxon>
        <taxon>Pseudomonadati</taxon>
        <taxon>Bacteroidota</taxon>
        <taxon>Chitinophagia</taxon>
        <taxon>Chitinophagales</taxon>
        <taxon>Chitinophagaceae</taxon>
        <taxon>Deminuibacter</taxon>
    </lineage>
</organism>
<dbReference type="Proteomes" id="UP000261284">
    <property type="component" value="Unassembled WGS sequence"/>
</dbReference>
<reference evidence="2 3" key="1">
    <citation type="submission" date="2018-08" db="EMBL/GenBank/DDBJ databases">
        <title>Chitinophagaceae sp. K23C18032701, a novel bacterium isolated from forest soil.</title>
        <authorList>
            <person name="Wang C."/>
        </authorList>
    </citation>
    <scope>NUCLEOTIDE SEQUENCE [LARGE SCALE GENOMIC DNA]</scope>
    <source>
        <strain evidence="2 3">K23C18032701</strain>
    </source>
</reference>
<dbReference type="RefSeq" id="WP_116845656.1">
    <property type="nucleotide sequence ID" value="NZ_QTJU01000001.1"/>
</dbReference>
<evidence type="ECO:0000256" key="1">
    <source>
        <dbReference type="SAM" id="Phobius"/>
    </source>
</evidence>
<evidence type="ECO:0000313" key="3">
    <source>
        <dbReference type="Proteomes" id="UP000261284"/>
    </source>
</evidence>
<feature type="transmembrane region" description="Helical" evidence="1">
    <location>
        <begin position="67"/>
        <end position="88"/>
    </location>
</feature>
<keyword evidence="1" id="KW-0812">Transmembrane</keyword>
<dbReference type="InterPro" id="IPR009793">
    <property type="entry name" value="DUF1361"/>
</dbReference>
<dbReference type="OrthoDB" id="4540541at2"/>
<feature type="transmembrane region" description="Helical" evidence="1">
    <location>
        <begin position="134"/>
        <end position="153"/>
    </location>
</feature>